<protein>
    <recommendedName>
        <fullName evidence="3">Reverse transcriptase domain-containing protein</fullName>
    </recommendedName>
</protein>
<keyword evidence="2" id="KW-1185">Reference proteome</keyword>
<reference evidence="1 2" key="1">
    <citation type="submission" date="2023-08" db="EMBL/GenBank/DDBJ databases">
        <title>A Necator americanus chromosomal reference genome.</title>
        <authorList>
            <person name="Ilik V."/>
            <person name="Petrzelkova K.J."/>
            <person name="Pardy F."/>
            <person name="Fuh T."/>
            <person name="Niatou-Singa F.S."/>
            <person name="Gouil Q."/>
            <person name="Baker L."/>
            <person name="Ritchie M.E."/>
            <person name="Jex A.R."/>
            <person name="Gazzola D."/>
            <person name="Li H."/>
            <person name="Toshio Fujiwara R."/>
            <person name="Zhan B."/>
            <person name="Aroian R.V."/>
            <person name="Pafco B."/>
            <person name="Schwarz E.M."/>
        </authorList>
    </citation>
    <scope>NUCLEOTIDE SEQUENCE [LARGE SCALE GENOMIC DNA]</scope>
    <source>
        <strain evidence="1 2">Aroian</strain>
        <tissue evidence="1">Whole animal</tissue>
    </source>
</reference>
<dbReference type="InterPro" id="IPR043502">
    <property type="entry name" value="DNA/RNA_pol_sf"/>
</dbReference>
<evidence type="ECO:0000313" key="1">
    <source>
        <dbReference type="EMBL" id="KAK6744585.1"/>
    </source>
</evidence>
<organism evidence="1 2">
    <name type="scientific">Necator americanus</name>
    <name type="common">Human hookworm</name>
    <dbReference type="NCBI Taxonomy" id="51031"/>
    <lineage>
        <taxon>Eukaryota</taxon>
        <taxon>Metazoa</taxon>
        <taxon>Ecdysozoa</taxon>
        <taxon>Nematoda</taxon>
        <taxon>Chromadorea</taxon>
        <taxon>Rhabditida</taxon>
        <taxon>Rhabditina</taxon>
        <taxon>Rhabditomorpha</taxon>
        <taxon>Strongyloidea</taxon>
        <taxon>Ancylostomatidae</taxon>
        <taxon>Bunostominae</taxon>
        <taxon>Necator</taxon>
    </lineage>
</organism>
<dbReference type="PANTHER" id="PTHR47331:SF1">
    <property type="entry name" value="GAG-LIKE PROTEIN"/>
    <property type="match status" value="1"/>
</dbReference>
<sequence length="207" mass="23863">MNTVANDFEEELKRWDKYWTMDSAGICKFTGTKNAEKEAVNQKIKKGNIFHYIPHLPVLTPHKETTKLRIVFDASSHYRECPSLNDILYQGPLILPELDLESLVTENNMITFRFTRVTFGLNVSPFPLAGTVQYHLQNAVEDKKLAQEIRDNLYVDNLILGAHDNEELRQKAIATRQIFKDMNMNLREFLANTDSPQKLLPQQAIAK</sequence>
<dbReference type="Proteomes" id="UP001303046">
    <property type="component" value="Unassembled WGS sequence"/>
</dbReference>
<evidence type="ECO:0000313" key="2">
    <source>
        <dbReference type="Proteomes" id="UP001303046"/>
    </source>
</evidence>
<dbReference type="SUPFAM" id="SSF56672">
    <property type="entry name" value="DNA/RNA polymerases"/>
    <property type="match status" value="1"/>
</dbReference>
<accession>A0ABR1D479</accession>
<evidence type="ECO:0008006" key="3">
    <source>
        <dbReference type="Google" id="ProtNLM"/>
    </source>
</evidence>
<proteinExistence type="predicted"/>
<gene>
    <name evidence="1" type="primary">Necator_chrIII.g12124</name>
    <name evidence="1" type="ORF">RB195_011358</name>
</gene>
<dbReference type="EMBL" id="JAVFWL010000003">
    <property type="protein sequence ID" value="KAK6744585.1"/>
    <property type="molecule type" value="Genomic_DNA"/>
</dbReference>
<name>A0ABR1D479_NECAM</name>
<comment type="caution">
    <text evidence="1">The sequence shown here is derived from an EMBL/GenBank/DDBJ whole genome shotgun (WGS) entry which is preliminary data.</text>
</comment>
<dbReference type="PANTHER" id="PTHR47331">
    <property type="entry name" value="PHD-TYPE DOMAIN-CONTAINING PROTEIN"/>
    <property type="match status" value="1"/>
</dbReference>